<dbReference type="OrthoDB" id="1695119at2759"/>
<proteinExistence type="predicted"/>
<protein>
    <submittedName>
        <fullName evidence="2">Uncharacterized protein LOC107767642</fullName>
    </submittedName>
</protein>
<reference evidence="2" key="2">
    <citation type="submission" date="2025-08" db="UniProtKB">
        <authorList>
            <consortium name="RefSeq"/>
        </authorList>
    </citation>
    <scope>IDENTIFICATION</scope>
    <source>
        <tissue evidence="2">Leaf</tissue>
    </source>
</reference>
<name>A0A1S3XQP0_TOBAC</name>
<gene>
    <name evidence="2" type="primary">LOC107767642</name>
</gene>
<dbReference type="PaxDb" id="4097-A0A1S3XQP0"/>
<sequence length="165" mass="19240">MPTRMVTYYRERTVYVSVLVEGPKRKRSSSSNNKYHQHLHVRHVANVGGYNRKAQLLDYSRNLRASAQSQPSTPLAPQPIQRQNSQIVAVKNKPRYVSLPTCMGRWKFVMPRFLRTFMPQNKKSKKKNNMASKTNKMKAIVKSFQIQRKPGLFSKMFASLRKGRR</sequence>
<reference evidence="1" key="1">
    <citation type="journal article" date="2014" name="Nat. Commun.">
        <title>The tobacco genome sequence and its comparison with those of tomato and potato.</title>
        <authorList>
            <person name="Sierro N."/>
            <person name="Battey J.N."/>
            <person name="Ouadi S."/>
            <person name="Bakaher N."/>
            <person name="Bovet L."/>
            <person name="Willig A."/>
            <person name="Goepfert S."/>
            <person name="Peitsch M.C."/>
            <person name="Ivanov N.V."/>
        </authorList>
    </citation>
    <scope>NUCLEOTIDE SEQUENCE [LARGE SCALE GENOMIC DNA]</scope>
</reference>
<dbReference type="GeneID" id="107767642"/>
<dbReference type="OMA" id="YVERPHK"/>
<evidence type="ECO:0000313" key="2">
    <source>
        <dbReference type="RefSeq" id="XP_016442199.1"/>
    </source>
</evidence>
<dbReference type="AlphaFoldDB" id="A0A1S3XQP0"/>
<dbReference type="RefSeq" id="XP_016442199.1">
    <property type="nucleotide sequence ID" value="XM_016586713.1"/>
</dbReference>
<dbReference type="Proteomes" id="UP000790787">
    <property type="component" value="Chromosome 1"/>
</dbReference>
<dbReference type="RefSeq" id="XP_016442199.1">
    <property type="nucleotide sequence ID" value="XM_016586713.2"/>
</dbReference>
<evidence type="ECO:0000313" key="1">
    <source>
        <dbReference type="Proteomes" id="UP000790787"/>
    </source>
</evidence>
<keyword evidence="1" id="KW-1185">Reference proteome</keyword>
<dbReference type="KEGG" id="nta:107767642"/>
<accession>A0A1S3XQP0</accession>
<organism evidence="1 2">
    <name type="scientific">Nicotiana tabacum</name>
    <name type="common">Common tobacco</name>
    <dbReference type="NCBI Taxonomy" id="4097"/>
    <lineage>
        <taxon>Eukaryota</taxon>
        <taxon>Viridiplantae</taxon>
        <taxon>Streptophyta</taxon>
        <taxon>Embryophyta</taxon>
        <taxon>Tracheophyta</taxon>
        <taxon>Spermatophyta</taxon>
        <taxon>Magnoliopsida</taxon>
        <taxon>eudicotyledons</taxon>
        <taxon>Gunneridae</taxon>
        <taxon>Pentapetalae</taxon>
        <taxon>asterids</taxon>
        <taxon>lamiids</taxon>
        <taxon>Solanales</taxon>
        <taxon>Solanaceae</taxon>
        <taxon>Nicotianoideae</taxon>
        <taxon>Nicotianeae</taxon>
        <taxon>Nicotiana</taxon>
    </lineage>
</organism>